<comment type="similarity">
    <text evidence="1">Belongs to the leucine-binding protein family.</text>
</comment>
<dbReference type="InterPro" id="IPR028081">
    <property type="entry name" value="Leu-bd"/>
</dbReference>
<keyword evidence="6" id="KW-1185">Reference proteome</keyword>
<evidence type="ECO:0000256" key="3">
    <source>
        <dbReference type="SAM" id="Phobius"/>
    </source>
</evidence>
<feature type="transmembrane region" description="Helical" evidence="3">
    <location>
        <begin position="6"/>
        <end position="26"/>
    </location>
</feature>
<keyword evidence="3" id="KW-0812">Transmembrane</keyword>
<dbReference type="InterPro" id="IPR051010">
    <property type="entry name" value="BCAA_transport"/>
</dbReference>
<dbReference type="Pfam" id="PF13458">
    <property type="entry name" value="Peripla_BP_6"/>
    <property type="match status" value="1"/>
</dbReference>
<reference evidence="5" key="1">
    <citation type="submission" date="2021-02" db="EMBL/GenBank/DDBJ databases">
        <title>The CRISPR/cas machinery reduction and long-range gene transfer in the hot spring cyanobacterium Synechococcus.</title>
        <authorList>
            <person name="Dvorak P."/>
            <person name="Jahodarova E."/>
            <person name="Hasler P."/>
            <person name="Poulickova A."/>
        </authorList>
    </citation>
    <scope>NUCLEOTIDE SEQUENCE</scope>
    <source>
        <strain evidence="5">Rupite</strain>
    </source>
</reference>
<feature type="domain" description="Leucine-binding protein" evidence="4">
    <location>
        <begin position="125"/>
        <end position="444"/>
    </location>
</feature>
<organism evidence="5 6">
    <name type="scientific">Thermostichus vulcanus str. 'Rupite'</name>
    <dbReference type="NCBI Taxonomy" id="2813851"/>
    <lineage>
        <taxon>Bacteria</taxon>
        <taxon>Bacillati</taxon>
        <taxon>Cyanobacteriota</taxon>
        <taxon>Cyanophyceae</taxon>
        <taxon>Thermostichales</taxon>
        <taxon>Thermostichaceae</taxon>
        <taxon>Thermostichus</taxon>
    </lineage>
</organism>
<dbReference type="PANTHER" id="PTHR30483">
    <property type="entry name" value="LEUCINE-SPECIFIC-BINDING PROTEIN"/>
    <property type="match status" value="1"/>
</dbReference>
<dbReference type="PANTHER" id="PTHR30483:SF6">
    <property type="entry name" value="PERIPLASMIC BINDING PROTEIN OF ABC TRANSPORTER FOR NATURAL AMINO ACIDS"/>
    <property type="match status" value="1"/>
</dbReference>
<evidence type="ECO:0000313" key="6">
    <source>
        <dbReference type="Proteomes" id="UP000830835"/>
    </source>
</evidence>
<proteinExistence type="inferred from homology"/>
<dbReference type="CDD" id="cd06268">
    <property type="entry name" value="PBP1_ABC_transporter_LIVBP-like"/>
    <property type="match status" value="1"/>
</dbReference>
<keyword evidence="3" id="KW-0472">Membrane</keyword>
<gene>
    <name evidence="5" type="ORF">JX360_02920</name>
</gene>
<dbReference type="Gene3D" id="3.40.50.2300">
    <property type="match status" value="2"/>
</dbReference>
<dbReference type="InterPro" id="IPR028082">
    <property type="entry name" value="Peripla_BP_I"/>
</dbReference>
<evidence type="ECO:0000313" key="5">
    <source>
        <dbReference type="EMBL" id="MCJ2541866.1"/>
    </source>
</evidence>
<keyword evidence="2" id="KW-0732">Signal</keyword>
<accession>A0ABT0C7U9</accession>
<keyword evidence="3" id="KW-1133">Transmembrane helix</keyword>
<dbReference type="EMBL" id="JAFIRA010000004">
    <property type="protein sequence ID" value="MCJ2541866.1"/>
    <property type="molecule type" value="Genomic_DNA"/>
</dbReference>
<dbReference type="RefSeq" id="WP_244349077.1">
    <property type="nucleotide sequence ID" value="NZ_JAFIRA010000004.1"/>
</dbReference>
<evidence type="ECO:0000259" key="4">
    <source>
        <dbReference type="Pfam" id="PF13458"/>
    </source>
</evidence>
<evidence type="ECO:0000256" key="2">
    <source>
        <dbReference type="ARBA" id="ARBA00022729"/>
    </source>
</evidence>
<dbReference type="SUPFAM" id="SSF53822">
    <property type="entry name" value="Periplasmic binding protein-like I"/>
    <property type="match status" value="1"/>
</dbReference>
<sequence length="477" mass="50228">MAAKSPPPIVYITLGLLLIGGGYYGVRSGRIRWPETLSLPQVQLPGLGGGSSPGVRTGSLTLSSGERSLFADSRPTTTAAAELLRQGNLAAAIPVLETALQNYRNDPEARIFLNNARAQQQRDPLSIAVVVPISSNPDRAKETLRGVAQAQEDFARRGGFGGRLLRVVIADDGDNPEQAAAVARALVNQPEILGVVGHNASDATIAAAAVYQAAGLAMISSTSTSTQISTLGNAIFRTVPSDQIAGTQLARYALNTLRLQRAAIFYNPNSAYSSSLRNAFATTLASEGGQITTEFDLSAPDFNPQSSLRMAVNQGAELAFLAPTAAVAPQALALAQENALQEGPLTLLGGDVLFSFNTLQQGGATVEGLVVAVPWHPEIPRNRDFAQAAAQLWGGQVNWRTALAYDATHAFLQAFSFGSTNRSAVLARLGDPNFLVQDGASGQVRFLPSGDRDAPNVLVRVERGNRSGTGYDFVPLP</sequence>
<name>A0ABT0C7U9_THEVL</name>
<evidence type="ECO:0000256" key="1">
    <source>
        <dbReference type="ARBA" id="ARBA00010062"/>
    </source>
</evidence>
<comment type="caution">
    <text evidence="5">The sequence shown here is derived from an EMBL/GenBank/DDBJ whole genome shotgun (WGS) entry which is preliminary data.</text>
</comment>
<protein>
    <submittedName>
        <fullName evidence="5">ABC transporter substrate-binding protein</fullName>
    </submittedName>
</protein>
<dbReference type="Proteomes" id="UP000830835">
    <property type="component" value="Unassembled WGS sequence"/>
</dbReference>